<comment type="caution">
    <text evidence="10">The sequence shown here is derived from an EMBL/GenBank/DDBJ whole genome shotgun (WGS) entry which is preliminary data.</text>
</comment>
<dbReference type="EMBL" id="CCBN010000002">
    <property type="protein sequence ID" value="CDO51925.1"/>
    <property type="molecule type" value="Genomic_DNA"/>
</dbReference>
<feature type="compositionally biased region" description="Basic residues" evidence="8">
    <location>
        <begin position="1"/>
        <end position="10"/>
    </location>
</feature>
<evidence type="ECO:0000256" key="8">
    <source>
        <dbReference type="SAM" id="MobiDB-lite"/>
    </source>
</evidence>
<feature type="region of interest" description="Disordered" evidence="8">
    <location>
        <begin position="1"/>
        <end position="29"/>
    </location>
</feature>
<dbReference type="Pfam" id="PF04042">
    <property type="entry name" value="DNA_pol_E_B"/>
    <property type="match status" value="1"/>
</dbReference>
<evidence type="ECO:0000313" key="11">
    <source>
        <dbReference type="Proteomes" id="UP000242525"/>
    </source>
</evidence>
<keyword evidence="6" id="KW-0539">Nucleus</keyword>
<evidence type="ECO:0000259" key="9">
    <source>
        <dbReference type="Pfam" id="PF04042"/>
    </source>
</evidence>
<keyword evidence="11" id="KW-1185">Reference proteome</keyword>
<keyword evidence="4" id="KW-0235">DNA replication</keyword>
<dbReference type="Proteomes" id="UP000242525">
    <property type="component" value="Unassembled WGS sequence"/>
</dbReference>
<name>A0A0J9X403_GEOCN</name>
<accession>A0A0J9X403</accession>
<dbReference type="PANTHER" id="PTHR12708:SF0">
    <property type="entry name" value="DNA POLYMERASE EPSILON SUBUNIT 2"/>
    <property type="match status" value="1"/>
</dbReference>
<dbReference type="InterPro" id="IPR007185">
    <property type="entry name" value="DNA_pol_a/d/e_bsu"/>
</dbReference>
<reference evidence="10" key="1">
    <citation type="submission" date="2014-03" db="EMBL/GenBank/DDBJ databases">
        <authorList>
            <person name="Casaregola S."/>
        </authorList>
    </citation>
    <scope>NUCLEOTIDE SEQUENCE [LARGE SCALE GENOMIC DNA]</scope>
    <source>
        <strain evidence="10">CLIB 918</strain>
    </source>
</reference>
<evidence type="ECO:0000256" key="6">
    <source>
        <dbReference type="ARBA" id="ARBA00023242"/>
    </source>
</evidence>
<evidence type="ECO:0000313" key="10">
    <source>
        <dbReference type="EMBL" id="CDO51925.1"/>
    </source>
</evidence>
<dbReference type="GO" id="GO:0003677">
    <property type="term" value="F:DNA binding"/>
    <property type="evidence" value="ECO:0007669"/>
    <property type="project" value="UniProtKB-KW"/>
</dbReference>
<dbReference type="OrthoDB" id="10254730at2759"/>
<feature type="domain" description="DNA polymerase alpha/delta/epsilon subunit B" evidence="9">
    <location>
        <begin position="441"/>
        <end position="756"/>
    </location>
</feature>
<dbReference type="PANTHER" id="PTHR12708">
    <property type="entry name" value="DNA POLYMERASE EPSILON SUBUNIT B"/>
    <property type="match status" value="1"/>
</dbReference>
<comment type="similarity">
    <text evidence="2">Belongs to the DNA polymerase epsilon subunit B family.</text>
</comment>
<evidence type="ECO:0000256" key="7">
    <source>
        <dbReference type="ARBA" id="ARBA00032930"/>
    </source>
</evidence>
<dbReference type="GO" id="GO:0006261">
    <property type="term" value="P:DNA-templated DNA replication"/>
    <property type="evidence" value="ECO:0007669"/>
    <property type="project" value="InterPro"/>
</dbReference>
<organism evidence="10 11">
    <name type="scientific">Geotrichum candidum</name>
    <name type="common">Oospora lactis</name>
    <name type="synonym">Dipodascus geotrichum</name>
    <dbReference type="NCBI Taxonomy" id="1173061"/>
    <lineage>
        <taxon>Eukaryota</taxon>
        <taxon>Fungi</taxon>
        <taxon>Dikarya</taxon>
        <taxon>Ascomycota</taxon>
        <taxon>Saccharomycotina</taxon>
        <taxon>Dipodascomycetes</taxon>
        <taxon>Dipodascales</taxon>
        <taxon>Dipodascaceae</taxon>
        <taxon>Geotrichum</taxon>
    </lineage>
</organism>
<protein>
    <recommendedName>
        <fullName evidence="3">DNA polymerase epsilon subunit B</fullName>
    </recommendedName>
    <alternativeName>
        <fullName evidence="7">DNA polymerase II subunit 2</fullName>
    </alternativeName>
</protein>
<dbReference type="STRING" id="1173061.A0A0J9X403"/>
<proteinExistence type="inferred from homology"/>
<evidence type="ECO:0000256" key="2">
    <source>
        <dbReference type="ARBA" id="ARBA00009560"/>
    </source>
</evidence>
<comment type="subcellular location">
    <subcellularLocation>
        <location evidence="1">Nucleus</location>
    </subcellularLocation>
</comment>
<evidence type="ECO:0000256" key="4">
    <source>
        <dbReference type="ARBA" id="ARBA00022705"/>
    </source>
</evidence>
<dbReference type="GO" id="GO:0008622">
    <property type="term" value="C:epsilon DNA polymerase complex"/>
    <property type="evidence" value="ECO:0007669"/>
    <property type="project" value="InterPro"/>
</dbReference>
<dbReference type="InterPro" id="IPR016266">
    <property type="entry name" value="POLE2"/>
</dbReference>
<evidence type="ECO:0000256" key="1">
    <source>
        <dbReference type="ARBA" id="ARBA00004123"/>
    </source>
</evidence>
<evidence type="ECO:0000256" key="3">
    <source>
        <dbReference type="ARBA" id="ARBA00016011"/>
    </source>
</evidence>
<dbReference type="GO" id="GO:0042276">
    <property type="term" value="P:error-prone translesion synthesis"/>
    <property type="evidence" value="ECO:0007669"/>
    <property type="project" value="TreeGrafter"/>
</dbReference>
<sequence>MSGLNSHKRVSAFAKRAQNKTKPKPRSVEARQVVAVIAEAEDTQIDIDFDPVTRSNTIRDSEIESGQDSIDTNATENAPLLPTIQPLRKAVLPIQLTPFQLRPVAYRIVTKKHGLNMKTSGLETLARFMGRRYGMDWRSSKGERFLDEISRTWKLQDRGLFLDGDQLEIVIREVIDMEDGNSAKATDNGSEMDLDDDHFGNQEFAIRVNSATRHDIDWKNYFKVVDAYSQPYYKFNATRKLFELTQKRSGPASLLSTAQSRVDLFMTRYSIALAGIQRQETFQAPTFLGRLVGTGKRDLTSQSITMIKNMLGREGKAFILFGLLSKGPNGNYWLQDSSGSVELNIDSHAIPAQGSYYGPGSLCICDGVYSSEKFIVTTIGTPTCEPRRDSRAAYGYLDFLGIHSPENIKKNASGPVRIDRGLERKLIEEEKINLTKHRMYILGCDIYLDKLETFNALRKLFSRIQAETQMDSTCPVCIVMTGSFVSTPFQPNRSSSIYKDQMDALASLLQEFPALLSNSEQNVQFIFIPGDNDPWESTFSSGSSETLPIKPLPKIFTNRLRRVAPGAIFSSNPTRIAYMTQEIMLVRDNLGARLRRNQLIFPEVERRKNDAYFNEADAKGRGTGANDEDEDLDELMDEMEKEERHRNGDDIDELENILYDTTIDEKTERLMDRKSREQRMQEKDVRDHLIRPPQEHSLVEPEVAEARKIVKTILDQGTISPFPLSTRPVNWEYDFTLSLTPVPTAIIMADPTSPPFKVTYQGCQVINPGLFIRDRQVHWVEYTPSSRTYLAKSLYI</sequence>
<dbReference type="AlphaFoldDB" id="A0A0J9X403"/>
<keyword evidence="5" id="KW-0238">DNA-binding</keyword>
<gene>
    <name evidence="10" type="ORF">BN980_GECA02s03123g</name>
</gene>
<evidence type="ECO:0000256" key="5">
    <source>
        <dbReference type="ARBA" id="ARBA00023125"/>
    </source>
</evidence>